<dbReference type="PANTHER" id="PTHR32089:SF112">
    <property type="entry name" value="LYSOZYME-LIKE PROTEIN-RELATED"/>
    <property type="match status" value="1"/>
</dbReference>
<evidence type="ECO:0000313" key="5">
    <source>
        <dbReference type="EMBL" id="EEG08668.1"/>
    </source>
</evidence>
<sequence precursor="true">MKRIFIGVVLSQLAVTVLGSLLLLNQGAGMAAAGFASAAIVLLAASTVWLVNQVFRPLSRFEGAIHHVQQKHARNLTYQYPAVGGALRTSVESANKYRGTVCETMVGVRHNNIVLSIKAAQIGKQIKDADNKAREQETLAEGIFARTERSSAEMENVSASVSVISGVASELTQGAESTSQEMAVANQNAREAAQIMTGFTRSIDKLLEDTEAIISSVAQIRGISDQTNLLALNAAIEAARAGEAGRGFAVVADEVRQLAERTNTLASSVGGKVQEIHEQSRQTAGAAQSIAESILKASDVLDDATSQLNQFVQGSQQVNREIGAIQGAMSTLSENNRDIHGSVGRMHQLSEQMSTLMEGSIGPSRELIGSAEQVMAKLGLFQVADAAFDRITARLRQSKVECEAMLEQLAAQGLDLFDKSFKPIPGTNPQQYHTSYDKAYEQLFRPYFDRLAADMPGCDLAVICVGDEAYPPTHVSKYCQPQTDDVARNTLVSRDKRFHKGNPMLHRTSTDKSEFLFQAYVRDVGDIFALVSVPIYHQGRHWGGLMFGLQHEALLQG</sequence>
<feature type="transmembrane region" description="Helical" evidence="3">
    <location>
        <begin position="29"/>
        <end position="51"/>
    </location>
</feature>
<feature type="domain" description="Methyl-accepting transducer" evidence="4">
    <location>
        <begin position="118"/>
        <end position="347"/>
    </location>
</feature>
<evidence type="ECO:0000259" key="4">
    <source>
        <dbReference type="PROSITE" id="PS50111"/>
    </source>
</evidence>
<proteinExistence type="predicted"/>
<dbReference type="eggNOG" id="COG0840">
    <property type="taxonomic scope" value="Bacteria"/>
</dbReference>
<accession>B9Z491</accession>
<name>B9Z491_9NEIS</name>
<dbReference type="Gene3D" id="1.10.287.950">
    <property type="entry name" value="Methyl-accepting chemotaxis protein"/>
    <property type="match status" value="1"/>
</dbReference>
<dbReference type="GO" id="GO:0016020">
    <property type="term" value="C:membrane"/>
    <property type="evidence" value="ECO:0007669"/>
    <property type="project" value="InterPro"/>
</dbReference>
<gene>
    <name evidence="5" type="ORF">FuraDRAFT_2176</name>
</gene>
<dbReference type="SMART" id="SM00283">
    <property type="entry name" value="MA"/>
    <property type="match status" value="1"/>
</dbReference>
<evidence type="ECO:0000256" key="3">
    <source>
        <dbReference type="SAM" id="Phobius"/>
    </source>
</evidence>
<comment type="caution">
    <text evidence="5">The sequence shown here is derived from an EMBL/GenBank/DDBJ whole genome shotgun (WGS) entry which is preliminary data.</text>
</comment>
<dbReference type="Proteomes" id="UP000003165">
    <property type="component" value="Unassembled WGS sequence"/>
</dbReference>
<keyword evidence="3" id="KW-0812">Transmembrane</keyword>
<dbReference type="RefSeq" id="WP_008954196.1">
    <property type="nucleotide sequence ID" value="NZ_ACIS01000005.1"/>
</dbReference>
<evidence type="ECO:0000313" key="6">
    <source>
        <dbReference type="Proteomes" id="UP000003165"/>
    </source>
</evidence>
<organism evidence="5 6">
    <name type="scientific">Pseudogulbenkiania ferrooxidans 2002</name>
    <dbReference type="NCBI Taxonomy" id="279714"/>
    <lineage>
        <taxon>Bacteria</taxon>
        <taxon>Pseudomonadati</taxon>
        <taxon>Pseudomonadota</taxon>
        <taxon>Betaproteobacteria</taxon>
        <taxon>Neisseriales</taxon>
        <taxon>Chromobacteriaceae</taxon>
        <taxon>Pseudogulbenkiania</taxon>
    </lineage>
</organism>
<dbReference type="Pfam" id="PF00015">
    <property type="entry name" value="MCPsignal"/>
    <property type="match status" value="1"/>
</dbReference>
<dbReference type="EMBL" id="ACIS01000005">
    <property type="protein sequence ID" value="EEG08668.1"/>
    <property type="molecule type" value="Genomic_DNA"/>
</dbReference>
<keyword evidence="3" id="KW-1133">Transmembrane helix</keyword>
<reference evidence="5 6" key="1">
    <citation type="submission" date="2009-02" db="EMBL/GenBank/DDBJ databases">
        <title>Sequencing of the draft genome and assembly of Lutiella nitroferrum 2002.</title>
        <authorList>
            <consortium name="US DOE Joint Genome Institute (JGI-PGF)"/>
            <person name="Lucas S."/>
            <person name="Copeland A."/>
            <person name="Lapidus A."/>
            <person name="Glavina del Rio T."/>
            <person name="Tice H."/>
            <person name="Bruce D."/>
            <person name="Goodwin L."/>
            <person name="Pitluck S."/>
            <person name="Larimer F."/>
            <person name="Land M.L."/>
            <person name="Hauser L."/>
            <person name="Coates J.D."/>
        </authorList>
    </citation>
    <scope>NUCLEOTIDE SEQUENCE [LARGE SCALE GENOMIC DNA]</scope>
    <source>
        <strain evidence="5 6">2002</strain>
    </source>
</reference>
<dbReference type="SUPFAM" id="SSF58104">
    <property type="entry name" value="Methyl-accepting chemotaxis protein (MCP) signaling domain"/>
    <property type="match status" value="1"/>
</dbReference>
<evidence type="ECO:0000256" key="2">
    <source>
        <dbReference type="PROSITE-ProRule" id="PRU00284"/>
    </source>
</evidence>
<dbReference type="AlphaFoldDB" id="B9Z491"/>
<keyword evidence="1 2" id="KW-0807">Transducer</keyword>
<dbReference type="GO" id="GO:0007165">
    <property type="term" value="P:signal transduction"/>
    <property type="evidence" value="ECO:0007669"/>
    <property type="project" value="UniProtKB-KW"/>
</dbReference>
<dbReference type="InterPro" id="IPR004089">
    <property type="entry name" value="MCPsignal_dom"/>
</dbReference>
<keyword evidence="6" id="KW-1185">Reference proteome</keyword>
<protein>
    <submittedName>
        <fullName evidence="5">Methyl-accepting chemotaxis sensory transducer</fullName>
    </submittedName>
</protein>
<keyword evidence="3" id="KW-0472">Membrane</keyword>
<dbReference type="PROSITE" id="PS50111">
    <property type="entry name" value="CHEMOTAXIS_TRANSDUC_2"/>
    <property type="match status" value="1"/>
</dbReference>
<dbReference type="PANTHER" id="PTHR32089">
    <property type="entry name" value="METHYL-ACCEPTING CHEMOTAXIS PROTEIN MCPB"/>
    <property type="match status" value="1"/>
</dbReference>
<evidence type="ECO:0000256" key="1">
    <source>
        <dbReference type="ARBA" id="ARBA00023224"/>
    </source>
</evidence>